<gene>
    <name evidence="5" type="ORF">ACFFLM_14700</name>
</gene>
<name>A0ABV6B0E6_9DEIO</name>
<dbReference type="InterPro" id="IPR042070">
    <property type="entry name" value="PucR_C-HTH_sf"/>
</dbReference>
<dbReference type="Proteomes" id="UP001589733">
    <property type="component" value="Unassembled WGS sequence"/>
</dbReference>
<dbReference type="Pfam" id="PF17853">
    <property type="entry name" value="GGDEF_2"/>
    <property type="match status" value="1"/>
</dbReference>
<proteinExistence type="inferred from homology"/>
<sequence length="509" mass="53811">MQIVDVLALPACTAAEVVQGSSADLTRTVRLAHVIDVPDAHSWVRPGTLLLTTGLSWPRERAALTLFGQDLARRGPAAVVLAVPRFFSAFPPEVAAALAESGIPTLELPWEVPFVEVVQQTHEFILQAQADHLARSESIHRALTRAALGGQLSDVAGTLSEQLGRAVALLAPNGLPLTPSLAPDPALARLALARPGTAPRPLAGGMLVPVVLRGQREGGVWVAGAAAPEHDLEVRAAEHAATVAALLMLAQQDMEVLEARLGYAFVDTLLEGRFTADSSLHERARRLGFDTLGSYTVALLVLPGALPLLPEGFAQREQAAGQLRGALTSLGAAPLVSVSLNHIWFLLPQSLSAERVWARLGWQEAGTSEVPGMVYGRARPGVAGVAQGRAEVLALAAYAQPGQLRSYAEVLVPRALSGDRDAQADLMRGLLEPLRVARGGAALIATVQALCDTGFAQAEAAARLCIHGNTLRYRMDRIEALTGRPLADPATRSLWWLALQLGALETSPL</sequence>
<evidence type="ECO:0000313" key="5">
    <source>
        <dbReference type="EMBL" id="MFB9993219.1"/>
    </source>
</evidence>
<evidence type="ECO:0000256" key="1">
    <source>
        <dbReference type="ARBA" id="ARBA00006754"/>
    </source>
</evidence>
<dbReference type="Gene3D" id="1.10.10.2840">
    <property type="entry name" value="PucR C-terminal helix-turn-helix domain"/>
    <property type="match status" value="1"/>
</dbReference>
<dbReference type="InterPro" id="IPR025736">
    <property type="entry name" value="PucR_C-HTH_dom"/>
</dbReference>
<accession>A0ABV6B0E6</accession>
<dbReference type="PANTHER" id="PTHR33744">
    <property type="entry name" value="CARBOHYDRATE DIACID REGULATOR"/>
    <property type="match status" value="1"/>
</dbReference>
<dbReference type="EMBL" id="JBHLYR010000045">
    <property type="protein sequence ID" value="MFB9993219.1"/>
    <property type="molecule type" value="Genomic_DNA"/>
</dbReference>
<evidence type="ECO:0000313" key="6">
    <source>
        <dbReference type="Proteomes" id="UP001589733"/>
    </source>
</evidence>
<reference evidence="5 6" key="1">
    <citation type="submission" date="2024-09" db="EMBL/GenBank/DDBJ databases">
        <authorList>
            <person name="Sun Q."/>
            <person name="Mori K."/>
        </authorList>
    </citation>
    <scope>NUCLEOTIDE SEQUENCE [LARGE SCALE GENOMIC DNA]</scope>
    <source>
        <strain evidence="5 6">JCM 13503</strain>
    </source>
</reference>
<dbReference type="InterPro" id="IPR051448">
    <property type="entry name" value="CdaR-like_regulators"/>
</dbReference>
<feature type="domain" description="PucR C-terminal helix-turn-helix" evidence="3">
    <location>
        <begin position="443"/>
        <end position="500"/>
    </location>
</feature>
<dbReference type="Pfam" id="PF07905">
    <property type="entry name" value="PucR"/>
    <property type="match status" value="1"/>
</dbReference>
<organism evidence="5 6">
    <name type="scientific">Deinococcus oregonensis</name>
    <dbReference type="NCBI Taxonomy" id="1805970"/>
    <lineage>
        <taxon>Bacteria</taxon>
        <taxon>Thermotogati</taxon>
        <taxon>Deinococcota</taxon>
        <taxon>Deinococci</taxon>
        <taxon>Deinococcales</taxon>
        <taxon>Deinococcaceae</taxon>
        <taxon>Deinococcus</taxon>
    </lineage>
</organism>
<evidence type="ECO:0000259" key="4">
    <source>
        <dbReference type="Pfam" id="PF17853"/>
    </source>
</evidence>
<dbReference type="InterPro" id="IPR041522">
    <property type="entry name" value="CdaR_GGDEF"/>
</dbReference>
<dbReference type="PANTHER" id="PTHR33744:SF7">
    <property type="entry name" value="PUCR FAMILY TRANSCRIPTIONAL REGULATOR"/>
    <property type="match status" value="1"/>
</dbReference>
<dbReference type="RefSeq" id="WP_380011613.1">
    <property type="nucleotide sequence ID" value="NZ_JBHLYR010000045.1"/>
</dbReference>
<comment type="caution">
    <text evidence="5">The sequence shown here is derived from an EMBL/GenBank/DDBJ whole genome shotgun (WGS) entry which is preliminary data.</text>
</comment>
<keyword evidence="6" id="KW-1185">Reference proteome</keyword>
<feature type="domain" description="CdaR GGDEF-like" evidence="4">
    <location>
        <begin position="272"/>
        <end position="391"/>
    </location>
</feature>
<feature type="domain" description="Purine catabolism PurC-like" evidence="2">
    <location>
        <begin position="5"/>
        <end position="125"/>
    </location>
</feature>
<dbReference type="InterPro" id="IPR012914">
    <property type="entry name" value="PucR_dom"/>
</dbReference>
<dbReference type="Pfam" id="PF13556">
    <property type="entry name" value="HTH_30"/>
    <property type="match status" value="1"/>
</dbReference>
<evidence type="ECO:0000259" key="3">
    <source>
        <dbReference type="Pfam" id="PF13556"/>
    </source>
</evidence>
<comment type="similarity">
    <text evidence="1">Belongs to the CdaR family.</text>
</comment>
<protein>
    <submittedName>
        <fullName evidence="5">PucR family transcriptional regulator</fullName>
    </submittedName>
</protein>
<evidence type="ECO:0000259" key="2">
    <source>
        <dbReference type="Pfam" id="PF07905"/>
    </source>
</evidence>